<dbReference type="InterPro" id="IPR050469">
    <property type="entry name" value="Diguanylate_Cyclase"/>
</dbReference>
<dbReference type="InterPro" id="IPR000644">
    <property type="entry name" value="CBS_dom"/>
</dbReference>
<accession>A0ABS6EIV5</accession>
<dbReference type="Pfam" id="PF00990">
    <property type="entry name" value="GGDEF"/>
    <property type="match status" value="1"/>
</dbReference>
<organism evidence="2 3">
    <name type="scientific">Clostridium mobile</name>
    <dbReference type="NCBI Taxonomy" id="2841512"/>
    <lineage>
        <taxon>Bacteria</taxon>
        <taxon>Bacillati</taxon>
        <taxon>Bacillota</taxon>
        <taxon>Clostridia</taxon>
        <taxon>Eubacteriales</taxon>
        <taxon>Clostridiaceae</taxon>
        <taxon>Clostridium</taxon>
    </lineage>
</organism>
<gene>
    <name evidence="2" type="ORF">KQI86_12400</name>
</gene>
<dbReference type="NCBIfam" id="TIGR00254">
    <property type="entry name" value="GGDEF"/>
    <property type="match status" value="1"/>
</dbReference>
<dbReference type="PANTHER" id="PTHR45138:SF9">
    <property type="entry name" value="DIGUANYLATE CYCLASE DGCM-RELATED"/>
    <property type="match status" value="1"/>
</dbReference>
<sequence length="284" mass="32212">MIRKVSDIMLTEFIIIDALLCVSNIGESILNKGIGCFLVEEKGSIIGVITQKDLINCHPNRLAVDAMTDRYQYIDENMFLWEAKCMLDKGTDLLLVLKANKVVGVINKSIIDAELGRYFDLLTGLYKNDYIYYNALKLIYKNNYISFAFIDINNFGYIDKKYGHIVGDVILQQLSKLLRDNIPNDEVFLSRFGGDEFLILTSYTVEKCESLAKNLINIISNYTFVNDINVSISIGISHNEARKDKNELFKYILQLINFASMASTKAKKEKCGVIVYSGEIAEVI</sequence>
<dbReference type="SMART" id="SM00267">
    <property type="entry name" value="GGDEF"/>
    <property type="match status" value="1"/>
</dbReference>
<reference evidence="2 3" key="1">
    <citation type="submission" date="2021-06" db="EMBL/GenBank/DDBJ databases">
        <authorList>
            <person name="Sun Q."/>
            <person name="Li D."/>
        </authorList>
    </citation>
    <scope>NUCLEOTIDE SEQUENCE [LARGE SCALE GENOMIC DNA]</scope>
    <source>
        <strain evidence="2 3">MSJ-11</strain>
    </source>
</reference>
<dbReference type="InterPro" id="IPR000160">
    <property type="entry name" value="GGDEF_dom"/>
</dbReference>
<evidence type="ECO:0000259" key="1">
    <source>
        <dbReference type="PROSITE" id="PS50887"/>
    </source>
</evidence>
<comment type="caution">
    <text evidence="2">The sequence shown here is derived from an EMBL/GenBank/DDBJ whole genome shotgun (WGS) entry which is preliminary data.</text>
</comment>
<dbReference type="Proteomes" id="UP000726170">
    <property type="component" value="Unassembled WGS sequence"/>
</dbReference>
<dbReference type="Pfam" id="PF00571">
    <property type="entry name" value="CBS"/>
    <property type="match status" value="1"/>
</dbReference>
<evidence type="ECO:0000313" key="3">
    <source>
        <dbReference type="Proteomes" id="UP000726170"/>
    </source>
</evidence>
<dbReference type="RefSeq" id="WP_216439705.1">
    <property type="nucleotide sequence ID" value="NZ_JAHLQF010000003.1"/>
</dbReference>
<name>A0ABS6EIV5_9CLOT</name>
<evidence type="ECO:0000313" key="2">
    <source>
        <dbReference type="EMBL" id="MBU5485136.1"/>
    </source>
</evidence>
<dbReference type="PANTHER" id="PTHR45138">
    <property type="entry name" value="REGULATORY COMPONENTS OF SENSORY TRANSDUCTION SYSTEM"/>
    <property type="match status" value="1"/>
</dbReference>
<feature type="domain" description="GGDEF" evidence="1">
    <location>
        <begin position="143"/>
        <end position="279"/>
    </location>
</feature>
<dbReference type="EMBL" id="JAHLQF010000003">
    <property type="protein sequence ID" value="MBU5485136.1"/>
    <property type="molecule type" value="Genomic_DNA"/>
</dbReference>
<dbReference type="CDD" id="cd01949">
    <property type="entry name" value="GGDEF"/>
    <property type="match status" value="1"/>
</dbReference>
<dbReference type="PROSITE" id="PS50887">
    <property type="entry name" value="GGDEF"/>
    <property type="match status" value="1"/>
</dbReference>
<protein>
    <submittedName>
        <fullName evidence="2">GGDEF domain-containing protein</fullName>
    </submittedName>
</protein>
<keyword evidence="3" id="KW-1185">Reference proteome</keyword>
<proteinExistence type="predicted"/>